<dbReference type="VEuPathDB" id="FungiDB:YALI1_B24936g"/>
<dbReference type="Proteomes" id="UP000182444">
    <property type="component" value="Chromosome 1B"/>
</dbReference>
<dbReference type="eggNOG" id="ENOG502QSJX">
    <property type="taxonomic scope" value="Eukaryota"/>
</dbReference>
<reference evidence="2 4" key="2">
    <citation type="submission" date="2018-07" db="EMBL/GenBank/DDBJ databases">
        <title>Draft Genome Assemblies for Five Robust Yarrowia lipolytica Strains Exhibiting High Lipid Production and Pentose Sugar Utilization and Sugar Alcohol Secretion from Undetoxified Lignocellulosic Biomass Hydrolysates.</title>
        <authorList>
            <consortium name="DOE Joint Genome Institute"/>
            <person name="Walker C."/>
            <person name="Ryu S."/>
            <person name="Na H."/>
            <person name="Zane M."/>
            <person name="LaButti K."/>
            <person name="Lipzen A."/>
            <person name="Haridas S."/>
            <person name="Barry K."/>
            <person name="Grigoriev I.V."/>
            <person name="Quarterman J."/>
            <person name="Slininger P."/>
            <person name="Dien B."/>
            <person name="Trinh C.T."/>
        </authorList>
    </citation>
    <scope>NUCLEOTIDE SEQUENCE [LARGE SCALE GENOMIC DNA]</scope>
    <source>
        <strain evidence="2 4">YB392</strain>
    </source>
</reference>
<name>A0A1D8N8E9_YARLL</name>
<evidence type="ECO:0000313" key="3">
    <source>
        <dbReference type="Proteomes" id="UP000182444"/>
    </source>
</evidence>
<sequence length="308" mass="34413">METPTATSITHKPIFTVNLTLPMVEFDPDVHLNVGSPAYQMSMEELGLSGGISKTAVTAPFSLFTEDAVHLMRREILSDHVLDNFSFASSINSYQVRGFSKETPFTTAAWTHPRTIATVSKLAGVDLVPVFEYEIAHTNISTAGDTKPVVGWHNDSYPFVCVLMVSDTNNMVGGETVLQKGSGEMVKVADPKMGHATILQGGYILHMASRPAELDRERITLVTSFRPRDAMTKDDSVLTTVKPISDKKELFKQWMSYRADVLSKRFQKMHEGLESGELSNEETMKLFEEQEQWIAHTLMQMGEVEYKL</sequence>
<evidence type="ECO:0000313" key="4">
    <source>
        <dbReference type="Proteomes" id="UP000256601"/>
    </source>
</evidence>
<organism evidence="1 3">
    <name type="scientific">Yarrowia lipolytica</name>
    <name type="common">Candida lipolytica</name>
    <dbReference type="NCBI Taxonomy" id="4952"/>
    <lineage>
        <taxon>Eukaryota</taxon>
        <taxon>Fungi</taxon>
        <taxon>Dikarya</taxon>
        <taxon>Ascomycota</taxon>
        <taxon>Saccharomycotina</taxon>
        <taxon>Dipodascomycetes</taxon>
        <taxon>Dipodascales</taxon>
        <taxon>Dipodascales incertae sedis</taxon>
        <taxon>Yarrowia</taxon>
    </lineage>
</organism>
<evidence type="ECO:0008006" key="5">
    <source>
        <dbReference type="Google" id="ProtNLM"/>
    </source>
</evidence>
<accession>A0A1D8N8E9</accession>
<dbReference type="PANTHER" id="PTHR41677">
    <property type="entry name" value="YALI0B19030P"/>
    <property type="match status" value="1"/>
</dbReference>
<proteinExistence type="predicted"/>
<evidence type="ECO:0000313" key="1">
    <source>
        <dbReference type="EMBL" id="AOW01918.1"/>
    </source>
</evidence>
<dbReference type="VEuPathDB" id="FungiDB:YALI0_B19030g"/>
<protein>
    <recommendedName>
        <fullName evidence="5">Fe2OG dioxygenase domain-containing protein</fullName>
    </recommendedName>
</protein>
<dbReference type="GeneID" id="2906820"/>
<reference evidence="1 3" key="1">
    <citation type="journal article" date="2016" name="PLoS ONE">
        <title>Sequence Assembly of Yarrowia lipolytica Strain W29/CLIB89 Shows Transposable Element Diversity.</title>
        <authorList>
            <person name="Magnan C."/>
            <person name="Yu J."/>
            <person name="Chang I."/>
            <person name="Jahn E."/>
            <person name="Kanomata Y."/>
            <person name="Wu J."/>
            <person name="Zeller M."/>
            <person name="Oakes M."/>
            <person name="Baldi P."/>
            <person name="Sandmeyer S."/>
        </authorList>
    </citation>
    <scope>NUCLEOTIDE SEQUENCE [LARGE SCALE GENOMIC DNA]</scope>
    <source>
        <strain evidence="1">CLIB89</strain>
        <strain evidence="3">CLIB89(W29)</strain>
    </source>
</reference>
<dbReference type="AlphaFoldDB" id="A0A1D8N8E9"/>
<evidence type="ECO:0000313" key="2">
    <source>
        <dbReference type="EMBL" id="RDW26776.1"/>
    </source>
</evidence>
<dbReference type="EMBL" id="CP017554">
    <property type="protein sequence ID" value="AOW01918.1"/>
    <property type="molecule type" value="Genomic_DNA"/>
</dbReference>
<dbReference type="Proteomes" id="UP000256601">
    <property type="component" value="Unassembled WGS sequence"/>
</dbReference>
<dbReference type="PANTHER" id="PTHR41677:SF1">
    <property type="entry name" value="FE2OG DIOXYGENASE DOMAIN-CONTAINING PROTEIN"/>
    <property type="match status" value="1"/>
</dbReference>
<gene>
    <name evidence="2" type="ORF">B0I71DRAFT_116676</name>
    <name evidence="1" type="ORF">YALI1_B24936g</name>
</gene>
<dbReference type="KEGG" id="yli:2906820"/>
<dbReference type="OMA" id="VTCFRPK"/>
<dbReference type="EMBL" id="KZ858974">
    <property type="protein sequence ID" value="RDW26776.1"/>
    <property type="molecule type" value="Genomic_DNA"/>
</dbReference>